<evidence type="ECO:0000256" key="1">
    <source>
        <dbReference type="ARBA" id="ARBA00001961"/>
    </source>
</evidence>
<feature type="domain" description="Fe2OG dioxygenase" evidence="8">
    <location>
        <begin position="522"/>
        <end position="633"/>
    </location>
</feature>
<dbReference type="GO" id="GO:0005783">
    <property type="term" value="C:endoplasmic reticulum"/>
    <property type="evidence" value="ECO:0007669"/>
    <property type="project" value="TreeGrafter"/>
</dbReference>
<dbReference type="PANTHER" id="PTHR10869">
    <property type="entry name" value="PROLYL 4-HYDROXYLASE ALPHA SUBUNIT"/>
    <property type="match status" value="1"/>
</dbReference>
<sequence length="637" mass="73217">MAQKNNLNCLSQSKKSSIRNPYQQAKFPDFRRLSVLTMMLSAPILLWVVIANSYAGEGDGSIHGNGNHVKNAFIATRAGIGKRFAKRSRNALENGRSSKSYLSDFANEDEPHFREMAFVLSGESQIRTFDAYMEPDVSTFYRDENDGTTTASGNGNRDSADRRRVVTPEFKGQAGKFINVSPFHLMLYWDDGRDGVRIADLPPFEAAGTATFPVHKFFLSRNIPKKHNDKDDDDEDMEIMERIHMQRGESVYIYNAFDKGLAKVEELDDDELELYHLQINNIEFAKQYREFTGREWLSLYPLRSKPMYNMWNADYYKQQHWVATKETHFVKEPPEHLLGRLSDNEMHRDRSDPIKRDHRKLEQYRSSSSVNVTMEEGGDIDIGVQSDEEPESESESDAFLNMTLTVLSTHPRVFEIKNFLSPVEVDHIVHMATGMKLSLSTTSGSDGRDARSDTRTRTSKNSWVNRSRSPIMDSIYARAADLMQIDEALLRHRNEKEDNEHHFAKKGHNTSHKYGAAHRRSNAEDLQLVHYSTSEQYTAHHDFSYPSLHHQDQPARFATLLLYLNEGMKGGQTTFPRWRNGHTGKKLTVEPEIGKAILFYNQLPDGNMDDLSQHAAEPVQHGEKWLINLWTWDPSFR</sequence>
<reference evidence="9" key="1">
    <citation type="submission" date="2021-01" db="EMBL/GenBank/DDBJ databases">
        <authorList>
            <person name="Corre E."/>
            <person name="Pelletier E."/>
            <person name="Niang G."/>
            <person name="Scheremetjew M."/>
            <person name="Finn R."/>
            <person name="Kale V."/>
            <person name="Holt S."/>
            <person name="Cochrane G."/>
            <person name="Meng A."/>
            <person name="Brown T."/>
            <person name="Cohen L."/>
        </authorList>
    </citation>
    <scope>NUCLEOTIDE SEQUENCE</scope>
    <source>
        <strain evidence="9">MM31A-1</strain>
    </source>
</reference>
<evidence type="ECO:0000259" key="8">
    <source>
        <dbReference type="PROSITE" id="PS51471"/>
    </source>
</evidence>
<evidence type="ECO:0000256" key="2">
    <source>
        <dbReference type="ARBA" id="ARBA00022723"/>
    </source>
</evidence>
<organism evidence="9">
    <name type="scientific">Chaetoceros debilis</name>
    <dbReference type="NCBI Taxonomy" id="122233"/>
    <lineage>
        <taxon>Eukaryota</taxon>
        <taxon>Sar</taxon>
        <taxon>Stramenopiles</taxon>
        <taxon>Ochrophyta</taxon>
        <taxon>Bacillariophyta</taxon>
        <taxon>Coscinodiscophyceae</taxon>
        <taxon>Chaetocerotophycidae</taxon>
        <taxon>Chaetocerotales</taxon>
        <taxon>Chaetocerotaceae</taxon>
        <taxon>Chaetoceros</taxon>
    </lineage>
</organism>
<feature type="region of interest" description="Disordered" evidence="6">
    <location>
        <begin position="438"/>
        <end position="464"/>
    </location>
</feature>
<feature type="compositionally biased region" description="Basic and acidic residues" evidence="6">
    <location>
        <begin position="446"/>
        <end position="456"/>
    </location>
</feature>
<dbReference type="GO" id="GO:0004656">
    <property type="term" value="F:procollagen-proline 4-dioxygenase activity"/>
    <property type="evidence" value="ECO:0007669"/>
    <property type="project" value="TreeGrafter"/>
</dbReference>
<comment type="cofactor">
    <cofactor evidence="1">
        <name>L-ascorbate</name>
        <dbReference type="ChEBI" id="CHEBI:38290"/>
    </cofactor>
</comment>
<dbReference type="Gene3D" id="2.60.120.620">
    <property type="entry name" value="q2cbj1_9rhob like domain"/>
    <property type="match status" value="1"/>
</dbReference>
<keyword evidence="3" id="KW-0223">Dioxygenase</keyword>
<dbReference type="AlphaFoldDB" id="A0A7S3V494"/>
<evidence type="ECO:0000256" key="7">
    <source>
        <dbReference type="SAM" id="Phobius"/>
    </source>
</evidence>
<accession>A0A7S3V494</accession>
<dbReference type="GO" id="GO:0031418">
    <property type="term" value="F:L-ascorbic acid binding"/>
    <property type="evidence" value="ECO:0007669"/>
    <property type="project" value="InterPro"/>
</dbReference>
<dbReference type="PANTHER" id="PTHR10869:SF226">
    <property type="entry name" value="PROLYL 4-HYDROXYLASE ALPHA SUBUNIT DOMAIN-CONTAINING PROTEIN"/>
    <property type="match status" value="1"/>
</dbReference>
<keyword evidence="2" id="KW-0479">Metal-binding</keyword>
<dbReference type="InterPro" id="IPR044862">
    <property type="entry name" value="Pro_4_hyd_alph_FE2OG_OXY"/>
</dbReference>
<feature type="region of interest" description="Disordered" evidence="6">
    <location>
        <begin position="142"/>
        <end position="161"/>
    </location>
</feature>
<keyword evidence="7" id="KW-1133">Transmembrane helix</keyword>
<evidence type="ECO:0000256" key="3">
    <source>
        <dbReference type="ARBA" id="ARBA00022964"/>
    </source>
</evidence>
<protein>
    <recommendedName>
        <fullName evidence="8">Fe2OG dioxygenase domain-containing protein</fullName>
    </recommendedName>
</protein>
<evidence type="ECO:0000256" key="5">
    <source>
        <dbReference type="ARBA" id="ARBA00023004"/>
    </source>
</evidence>
<keyword evidence="5" id="KW-0408">Iron</keyword>
<keyword evidence="7" id="KW-0812">Transmembrane</keyword>
<keyword evidence="4" id="KW-0560">Oxidoreductase</keyword>
<evidence type="ECO:0000313" key="9">
    <source>
        <dbReference type="EMBL" id="CAE0455687.1"/>
    </source>
</evidence>
<feature type="compositionally biased region" description="Polar residues" evidence="6">
    <location>
        <begin position="147"/>
        <end position="157"/>
    </location>
</feature>
<keyword evidence="7" id="KW-0472">Membrane</keyword>
<gene>
    <name evidence="9" type="ORF">CDEB00056_LOCUS528</name>
</gene>
<feature type="transmembrane region" description="Helical" evidence="7">
    <location>
        <begin position="33"/>
        <end position="55"/>
    </location>
</feature>
<dbReference type="SMART" id="SM00702">
    <property type="entry name" value="P4Hc"/>
    <property type="match status" value="1"/>
</dbReference>
<dbReference type="Pfam" id="PF13640">
    <property type="entry name" value="2OG-FeII_Oxy_3"/>
    <property type="match status" value="1"/>
</dbReference>
<dbReference type="EMBL" id="HBIO01000724">
    <property type="protein sequence ID" value="CAE0455687.1"/>
    <property type="molecule type" value="Transcribed_RNA"/>
</dbReference>
<dbReference type="GO" id="GO:0005506">
    <property type="term" value="F:iron ion binding"/>
    <property type="evidence" value="ECO:0007669"/>
    <property type="project" value="InterPro"/>
</dbReference>
<evidence type="ECO:0000256" key="6">
    <source>
        <dbReference type="SAM" id="MobiDB-lite"/>
    </source>
</evidence>
<dbReference type="InterPro" id="IPR006620">
    <property type="entry name" value="Pro_4_hyd_alph"/>
</dbReference>
<dbReference type="PROSITE" id="PS51471">
    <property type="entry name" value="FE2OG_OXY"/>
    <property type="match status" value="1"/>
</dbReference>
<dbReference type="InterPro" id="IPR005123">
    <property type="entry name" value="Oxoglu/Fe-dep_dioxygenase_dom"/>
</dbReference>
<proteinExistence type="predicted"/>
<name>A0A7S3V494_9STRA</name>
<evidence type="ECO:0000256" key="4">
    <source>
        <dbReference type="ARBA" id="ARBA00023002"/>
    </source>
</evidence>
<dbReference type="InterPro" id="IPR045054">
    <property type="entry name" value="P4HA-like"/>
</dbReference>